<evidence type="ECO:0000259" key="3">
    <source>
        <dbReference type="Pfam" id="PF14111"/>
    </source>
</evidence>
<reference evidence="5 6" key="1">
    <citation type="submission" date="2020-02" db="EMBL/GenBank/DDBJ databases">
        <authorList>
            <person name="Ma Q."/>
            <person name="Huang Y."/>
            <person name="Song X."/>
            <person name="Pei D."/>
        </authorList>
    </citation>
    <scope>NUCLEOTIDE SEQUENCE [LARGE SCALE GENOMIC DNA]</scope>
    <source>
        <strain evidence="5">Sxm20200214</strain>
        <tissue evidence="5">Leaf</tissue>
    </source>
</reference>
<keyword evidence="6" id="KW-1185">Reference proteome</keyword>
<dbReference type="InterPro" id="IPR005135">
    <property type="entry name" value="Endo/exonuclease/phosphatase"/>
</dbReference>
<feature type="domain" description="Zinc knuckle CX2CX4HX4C" evidence="4">
    <location>
        <begin position="202"/>
        <end position="241"/>
    </location>
</feature>
<dbReference type="OrthoDB" id="1113818at2759"/>
<dbReference type="PANTHER" id="PTHR31286">
    <property type="entry name" value="GLYCINE-RICH CELL WALL STRUCTURAL PROTEIN 1.8-LIKE"/>
    <property type="match status" value="1"/>
</dbReference>
<feature type="domain" description="Endonuclease/exonuclease/phosphatase" evidence="2">
    <location>
        <begin position="411"/>
        <end position="576"/>
    </location>
</feature>
<gene>
    <name evidence="5" type="ORF">Bca52824_065343</name>
</gene>
<comment type="caution">
    <text evidence="5">The sequence shown here is derived from an EMBL/GenBank/DDBJ whole genome shotgun (WGS) entry which is preliminary data.</text>
</comment>
<dbReference type="Pfam" id="PF03372">
    <property type="entry name" value="Exo_endo_phos"/>
    <property type="match status" value="1"/>
</dbReference>
<evidence type="ECO:0000256" key="1">
    <source>
        <dbReference type="SAM" id="MobiDB-lite"/>
    </source>
</evidence>
<evidence type="ECO:0000313" key="6">
    <source>
        <dbReference type="Proteomes" id="UP000886595"/>
    </source>
</evidence>
<dbReference type="InterPro" id="IPR025836">
    <property type="entry name" value="Zn_knuckle_CX2CX4HX4C"/>
</dbReference>
<dbReference type="EMBL" id="JAAMPC010000013">
    <property type="protein sequence ID" value="KAG2270788.1"/>
    <property type="molecule type" value="Genomic_DNA"/>
</dbReference>
<dbReference type="GO" id="GO:0003824">
    <property type="term" value="F:catalytic activity"/>
    <property type="evidence" value="ECO:0007669"/>
    <property type="project" value="InterPro"/>
</dbReference>
<dbReference type="PANTHER" id="PTHR31286:SF178">
    <property type="entry name" value="DUF4283 DOMAIN-CONTAINING PROTEIN"/>
    <property type="match status" value="1"/>
</dbReference>
<organism evidence="5 6">
    <name type="scientific">Brassica carinata</name>
    <name type="common">Ethiopian mustard</name>
    <name type="synonym">Abyssinian cabbage</name>
    <dbReference type="NCBI Taxonomy" id="52824"/>
    <lineage>
        <taxon>Eukaryota</taxon>
        <taxon>Viridiplantae</taxon>
        <taxon>Streptophyta</taxon>
        <taxon>Embryophyta</taxon>
        <taxon>Tracheophyta</taxon>
        <taxon>Spermatophyta</taxon>
        <taxon>Magnoliopsida</taxon>
        <taxon>eudicotyledons</taxon>
        <taxon>Gunneridae</taxon>
        <taxon>Pentapetalae</taxon>
        <taxon>rosids</taxon>
        <taxon>malvids</taxon>
        <taxon>Brassicales</taxon>
        <taxon>Brassicaceae</taxon>
        <taxon>Brassiceae</taxon>
        <taxon>Brassica</taxon>
    </lineage>
</organism>
<sequence length="748" mass="85884">MDSQKIVVEFCVIRGKFSSITLNLFPQNFQLCLSPSAVKLQFYRLMADMLHKAIQAMSLEEEEPLTLPDSPRFRVYDENETSLLGRLLNPDCQSMAVYDRVRGISLFLDRFQFVFQREEDLQTVLKDRSWSYNHWAMVIDRWTPNPPEDFLQHMELWIRIRHIPVNLFTTDTMYALAKEVGKVEVIAYDPKVLLNVDNSAKASRKLTVSKESTVTIEFKYEKIHKRCFHCLRLTHEKLRCPLLRRGTHNGKMMTQTPRPVTVAPLVTDPLEGPPGFPILFPELSKEDMKMAMLYISHADETERRARIQRVQQGFKENKAESSIRLTKITKELDKGKWHVFSYQDHGSDKFRSSGPGQRSYSKLTICDKEEGDTDSSASYLSACSKPVLPTGFRLGPSSGGRVSGTQGTSKASRRRPSSWKRKVFANSNQTIINGAPLSSSKAGSTKRKPTPLVPAENMSFKVSDYTRRDVWDHIVSIGLNRDEAWILAGDFNELLSNEKKSGGAIRSDSSFWDFRNMVQNCKLREIGFTGNSLSWGGWREQVWVQCRLDRSFGNSEWFSLFPKSSMEYLELWGSDHRPIRISFALEKVDSRKSQFFFDKRMLSCEGFEDLVRLSWEGKARERNRTMDLIGRCRRKIMNWRKHSDLNSRDKITRLKASLESEVSNFSSPEAKTAMDHPLLSLGDYHSCSFALSTIHSIVEGKLNFVSLSCNNLAILIAKNVTRDKRNHSYVARHGPMWLASQIRWEASA</sequence>
<protein>
    <recommendedName>
        <fullName evidence="7">DUF4283 domain-containing protein</fullName>
    </recommendedName>
</protein>
<evidence type="ECO:0000259" key="4">
    <source>
        <dbReference type="Pfam" id="PF14392"/>
    </source>
</evidence>
<dbReference type="SUPFAM" id="SSF56219">
    <property type="entry name" value="DNase I-like"/>
    <property type="match status" value="1"/>
</dbReference>
<feature type="region of interest" description="Disordered" evidence="1">
    <location>
        <begin position="391"/>
        <end position="420"/>
    </location>
</feature>
<dbReference type="InterPro" id="IPR040256">
    <property type="entry name" value="At4g02000-like"/>
</dbReference>
<evidence type="ECO:0008006" key="7">
    <source>
        <dbReference type="Google" id="ProtNLM"/>
    </source>
</evidence>
<dbReference type="Gene3D" id="3.60.10.10">
    <property type="entry name" value="Endonuclease/exonuclease/phosphatase"/>
    <property type="match status" value="1"/>
</dbReference>
<dbReference type="Proteomes" id="UP000886595">
    <property type="component" value="Unassembled WGS sequence"/>
</dbReference>
<evidence type="ECO:0000259" key="2">
    <source>
        <dbReference type="Pfam" id="PF03372"/>
    </source>
</evidence>
<dbReference type="InterPro" id="IPR025558">
    <property type="entry name" value="DUF4283"/>
</dbReference>
<proteinExistence type="predicted"/>
<evidence type="ECO:0000313" key="5">
    <source>
        <dbReference type="EMBL" id="KAG2270788.1"/>
    </source>
</evidence>
<feature type="compositionally biased region" description="Basic residues" evidence="1">
    <location>
        <begin position="411"/>
        <end position="420"/>
    </location>
</feature>
<dbReference type="AlphaFoldDB" id="A0A8X7QJ90"/>
<dbReference type="Pfam" id="PF14111">
    <property type="entry name" value="DUF4283"/>
    <property type="match status" value="1"/>
</dbReference>
<name>A0A8X7QJ90_BRACI</name>
<feature type="domain" description="DUF4283" evidence="3">
    <location>
        <begin position="110"/>
        <end position="145"/>
    </location>
</feature>
<dbReference type="InterPro" id="IPR036691">
    <property type="entry name" value="Endo/exonu/phosph_ase_sf"/>
</dbReference>
<dbReference type="Pfam" id="PF14392">
    <property type="entry name" value="zf-CCHC_4"/>
    <property type="match status" value="1"/>
</dbReference>
<accession>A0A8X7QJ90</accession>